<keyword evidence="3" id="KW-0812">Transmembrane</keyword>
<feature type="transmembrane region" description="Helical" evidence="3">
    <location>
        <begin position="242"/>
        <end position="267"/>
    </location>
</feature>
<dbReference type="Proteomes" id="UP001208570">
    <property type="component" value="Unassembled WGS sequence"/>
</dbReference>
<comment type="caution">
    <text evidence="2">Lacks conserved residue(s) required for the propagation of feature annotation.</text>
</comment>
<feature type="disulfide bond" evidence="2">
    <location>
        <begin position="54"/>
        <end position="81"/>
    </location>
</feature>
<organism evidence="5 6">
    <name type="scientific">Paralvinella palmiformis</name>
    <dbReference type="NCBI Taxonomy" id="53620"/>
    <lineage>
        <taxon>Eukaryota</taxon>
        <taxon>Metazoa</taxon>
        <taxon>Spiralia</taxon>
        <taxon>Lophotrochozoa</taxon>
        <taxon>Annelida</taxon>
        <taxon>Polychaeta</taxon>
        <taxon>Sedentaria</taxon>
        <taxon>Canalipalpata</taxon>
        <taxon>Terebellida</taxon>
        <taxon>Terebelliformia</taxon>
        <taxon>Alvinellidae</taxon>
        <taxon>Paralvinella</taxon>
    </lineage>
</organism>
<dbReference type="SUPFAM" id="SSF49854">
    <property type="entry name" value="Spermadhesin, CUB domain"/>
    <property type="match status" value="1"/>
</dbReference>
<protein>
    <recommendedName>
        <fullName evidence="4">CUB domain-containing protein</fullName>
    </recommendedName>
</protein>
<dbReference type="Pfam" id="PF00431">
    <property type="entry name" value="CUB"/>
    <property type="match status" value="1"/>
</dbReference>
<proteinExistence type="predicted"/>
<keyword evidence="3" id="KW-1133">Transmembrane helix</keyword>
<dbReference type="InterPro" id="IPR035914">
    <property type="entry name" value="Sperma_CUB_dom_sf"/>
</dbReference>
<accession>A0AAD9K6N3</accession>
<dbReference type="EMBL" id="JAODUP010000047">
    <property type="protein sequence ID" value="KAK2165657.1"/>
    <property type="molecule type" value="Genomic_DNA"/>
</dbReference>
<feature type="domain" description="CUB" evidence="4">
    <location>
        <begin position="54"/>
        <end position="173"/>
    </location>
</feature>
<evidence type="ECO:0000256" key="3">
    <source>
        <dbReference type="SAM" id="Phobius"/>
    </source>
</evidence>
<evidence type="ECO:0000256" key="1">
    <source>
        <dbReference type="ARBA" id="ARBA00023157"/>
    </source>
</evidence>
<dbReference type="Gene3D" id="2.60.120.290">
    <property type="entry name" value="Spermadhesin, CUB domain"/>
    <property type="match status" value="1"/>
</dbReference>
<dbReference type="AlphaFoldDB" id="A0AAD9K6N3"/>
<evidence type="ECO:0000313" key="6">
    <source>
        <dbReference type="Proteomes" id="UP001208570"/>
    </source>
</evidence>
<gene>
    <name evidence="5" type="ORF">LSH36_47g07028</name>
</gene>
<dbReference type="InterPro" id="IPR000859">
    <property type="entry name" value="CUB_dom"/>
</dbReference>
<comment type="caution">
    <text evidence="5">The sequence shown here is derived from an EMBL/GenBank/DDBJ whole genome shotgun (WGS) entry which is preliminary data.</text>
</comment>
<evidence type="ECO:0000256" key="2">
    <source>
        <dbReference type="PROSITE-ProRule" id="PRU00059"/>
    </source>
</evidence>
<reference evidence="5" key="1">
    <citation type="journal article" date="2023" name="Mol. Biol. Evol.">
        <title>Third-Generation Sequencing Reveals the Adaptive Role of the Epigenome in Three Deep-Sea Polychaetes.</title>
        <authorList>
            <person name="Perez M."/>
            <person name="Aroh O."/>
            <person name="Sun Y."/>
            <person name="Lan Y."/>
            <person name="Juniper S.K."/>
            <person name="Young C.R."/>
            <person name="Angers B."/>
            <person name="Qian P.Y."/>
        </authorList>
    </citation>
    <scope>NUCLEOTIDE SEQUENCE</scope>
    <source>
        <strain evidence="5">P08H-3</strain>
    </source>
</reference>
<name>A0AAD9K6N3_9ANNE</name>
<keyword evidence="1 2" id="KW-1015">Disulfide bond</keyword>
<keyword evidence="6" id="KW-1185">Reference proteome</keyword>
<keyword evidence="3" id="KW-0472">Membrane</keyword>
<evidence type="ECO:0000259" key="4">
    <source>
        <dbReference type="PROSITE" id="PS01180"/>
    </source>
</evidence>
<evidence type="ECO:0000313" key="5">
    <source>
        <dbReference type="EMBL" id="KAK2165657.1"/>
    </source>
</evidence>
<dbReference type="PROSITE" id="PS01180">
    <property type="entry name" value="CUB"/>
    <property type="match status" value="1"/>
</dbReference>
<sequence length="357" mass="39471">MFQLPGYLITIRGLSVYLSSREYETSRQTATSENSRIKKITKVEAIDDTRCRKCDYVRVQNNIGYLANAVTSETGCGSMECPWFISGGPGQHIRVTLLDFSLSQEDTAYGEVCKVYAVIKERYAKKSATICGGQGPDRERQVYVSEGPELEIRILGNSRDQQADYFMLKYEVFGCPAITVDGATVEQDATMAKITCEHVDKTWVVTCNGTHWLGPNDNCTLPDRSESPGELGSEPVFSSTSLIIMAAVAIIICTLVVVIGIVCFKICTQGKEPPPSRHSLEEPPDVCHSPIRPHDFCVSHVPFPADGRVTLERCVTSSDRCMPPKVSCKTYTFEGGPKNDYEHICDSSTARVLEYTT</sequence>